<evidence type="ECO:0000259" key="5">
    <source>
        <dbReference type="PROSITE" id="PS01031"/>
    </source>
</evidence>
<dbReference type="CDD" id="cd06464">
    <property type="entry name" value="ACD_sHsps-like"/>
    <property type="match status" value="1"/>
</dbReference>
<dbReference type="GO" id="GO:0009408">
    <property type="term" value="P:response to heat"/>
    <property type="evidence" value="ECO:0007669"/>
    <property type="project" value="InterPro"/>
</dbReference>
<name>A0A2I0AF91_9ASPA</name>
<organism evidence="6 7">
    <name type="scientific">Apostasia shenzhenica</name>
    <dbReference type="NCBI Taxonomy" id="1088818"/>
    <lineage>
        <taxon>Eukaryota</taxon>
        <taxon>Viridiplantae</taxon>
        <taxon>Streptophyta</taxon>
        <taxon>Embryophyta</taxon>
        <taxon>Tracheophyta</taxon>
        <taxon>Spermatophyta</taxon>
        <taxon>Magnoliopsida</taxon>
        <taxon>Liliopsida</taxon>
        <taxon>Asparagales</taxon>
        <taxon>Orchidaceae</taxon>
        <taxon>Apostasioideae</taxon>
        <taxon>Apostasia</taxon>
    </lineage>
</organism>
<evidence type="ECO:0000256" key="2">
    <source>
        <dbReference type="PROSITE-ProRule" id="PRU00285"/>
    </source>
</evidence>
<dbReference type="Gene3D" id="2.60.40.790">
    <property type="match status" value="1"/>
</dbReference>
<accession>A0A2I0AF91</accession>
<dbReference type="OrthoDB" id="1431247at2759"/>
<evidence type="ECO:0000256" key="1">
    <source>
        <dbReference type="ARBA" id="ARBA00023016"/>
    </source>
</evidence>
<proteinExistence type="inferred from homology"/>
<dbReference type="Proteomes" id="UP000236161">
    <property type="component" value="Unassembled WGS sequence"/>
</dbReference>
<reference evidence="6 7" key="1">
    <citation type="journal article" date="2017" name="Nature">
        <title>The Apostasia genome and the evolution of orchids.</title>
        <authorList>
            <person name="Zhang G.Q."/>
            <person name="Liu K.W."/>
            <person name="Li Z."/>
            <person name="Lohaus R."/>
            <person name="Hsiao Y.Y."/>
            <person name="Niu S.C."/>
            <person name="Wang J.Y."/>
            <person name="Lin Y.C."/>
            <person name="Xu Q."/>
            <person name="Chen L.J."/>
            <person name="Yoshida K."/>
            <person name="Fujiwara S."/>
            <person name="Wang Z.W."/>
            <person name="Zhang Y.Q."/>
            <person name="Mitsuda N."/>
            <person name="Wang M."/>
            <person name="Liu G.H."/>
            <person name="Pecoraro L."/>
            <person name="Huang H.X."/>
            <person name="Xiao X.J."/>
            <person name="Lin M."/>
            <person name="Wu X.Y."/>
            <person name="Wu W.L."/>
            <person name="Chen Y.Y."/>
            <person name="Chang S.B."/>
            <person name="Sakamoto S."/>
            <person name="Ohme-Takagi M."/>
            <person name="Yagi M."/>
            <person name="Zeng S.J."/>
            <person name="Shen C.Y."/>
            <person name="Yeh C.M."/>
            <person name="Luo Y.B."/>
            <person name="Tsai W.C."/>
            <person name="Van de Peer Y."/>
            <person name="Liu Z.J."/>
        </authorList>
    </citation>
    <scope>NUCLEOTIDE SEQUENCE [LARGE SCALE GENOMIC DNA]</scope>
    <source>
        <strain evidence="7">cv. Shenzhen</strain>
        <tissue evidence="6">Stem</tissue>
    </source>
</reference>
<comment type="similarity">
    <text evidence="2 3">Belongs to the small heat shock protein (HSP20) family.</text>
</comment>
<evidence type="ECO:0000256" key="3">
    <source>
        <dbReference type="RuleBase" id="RU003616"/>
    </source>
</evidence>
<evidence type="ECO:0000313" key="6">
    <source>
        <dbReference type="EMBL" id="PKA54203.1"/>
    </source>
</evidence>
<dbReference type="Pfam" id="PF00011">
    <property type="entry name" value="HSP20"/>
    <property type="match status" value="1"/>
</dbReference>
<evidence type="ECO:0000256" key="4">
    <source>
        <dbReference type="SAM" id="MobiDB-lite"/>
    </source>
</evidence>
<feature type="region of interest" description="Disordered" evidence="4">
    <location>
        <begin position="25"/>
        <end position="55"/>
    </location>
</feature>
<dbReference type="InterPro" id="IPR008978">
    <property type="entry name" value="HSP20-like_chaperone"/>
</dbReference>
<keyword evidence="1 6" id="KW-0346">Stress response</keyword>
<feature type="domain" description="SHSP" evidence="5">
    <location>
        <begin position="116"/>
        <end position="230"/>
    </location>
</feature>
<protein>
    <submittedName>
        <fullName evidence="6">26.7 kDa heat shock protein, chloroplastic</fullName>
    </submittedName>
</protein>
<dbReference type="InterPro" id="IPR044587">
    <property type="entry name" value="HSP21-like"/>
</dbReference>
<keyword evidence="7" id="KW-1185">Reference proteome</keyword>
<dbReference type="SUPFAM" id="SSF49764">
    <property type="entry name" value="HSP20-like chaperones"/>
    <property type="match status" value="1"/>
</dbReference>
<sequence>MAAAAASLALQPSCSIAARQTARISGSPALLPSPSRMVRRRSVTAAAGSDERNDTSLDVQVRKNGANALERRAPRRSALDISPFGFVDPLSPMRTMRQMLDTMDRIFDNAFAFPEASVGGMRVPWDIKEDENEVKMRFDMPGMSKEEVKVSVEDDVLVIRSVQQKEEASEGKEGDDGWWRGRSSSAYDIRLVLPEECEKEKVRAELKNGVLIVTVPKTKVEKKVIDVEIQ</sequence>
<dbReference type="PROSITE" id="PS01031">
    <property type="entry name" value="SHSP"/>
    <property type="match status" value="1"/>
</dbReference>
<dbReference type="PANTHER" id="PTHR46733">
    <property type="entry name" value="26.5 KDA HEAT SHOCK PROTEIN, MITOCHONDRIAL"/>
    <property type="match status" value="1"/>
</dbReference>
<evidence type="ECO:0000313" key="7">
    <source>
        <dbReference type="Proteomes" id="UP000236161"/>
    </source>
</evidence>
<dbReference type="InterPro" id="IPR002068">
    <property type="entry name" value="A-crystallin/Hsp20_dom"/>
</dbReference>
<dbReference type="AlphaFoldDB" id="A0A2I0AF91"/>
<dbReference type="STRING" id="1088818.A0A2I0AF91"/>
<dbReference type="FunFam" id="2.60.40.790:FF:000059">
    <property type="entry name" value="26.5 kDa heat shock protein, mitochondrial"/>
    <property type="match status" value="1"/>
</dbReference>
<dbReference type="EMBL" id="KZ451982">
    <property type="protein sequence ID" value="PKA54203.1"/>
    <property type="molecule type" value="Genomic_DNA"/>
</dbReference>
<dbReference type="PANTHER" id="PTHR46733:SF4">
    <property type="entry name" value="HEAT SHOCK PROTEIN 21, CHLOROPLASTIC"/>
    <property type="match status" value="1"/>
</dbReference>
<gene>
    <name evidence="6" type="primary">HSP26.7</name>
    <name evidence="6" type="ORF">AXF42_Ash000036</name>
</gene>